<dbReference type="EMBL" id="JALDYZ010000017">
    <property type="protein sequence ID" value="MDI7924725.1"/>
    <property type="molecule type" value="Genomic_DNA"/>
</dbReference>
<feature type="domain" description="4Fe-4S Mo/W bis-MGD-type" evidence="12">
    <location>
        <begin position="224"/>
        <end position="280"/>
    </location>
</feature>
<dbReference type="Gene3D" id="3.10.20.740">
    <property type="match status" value="1"/>
</dbReference>
<dbReference type="InterPro" id="IPR015405">
    <property type="entry name" value="NDUFS1-like_C"/>
</dbReference>
<feature type="domain" description="2Fe-2S ferredoxin-type" evidence="11">
    <location>
        <begin position="1"/>
        <end position="82"/>
    </location>
</feature>
<dbReference type="GO" id="GO:0016020">
    <property type="term" value="C:membrane"/>
    <property type="evidence" value="ECO:0007669"/>
    <property type="project" value="InterPro"/>
</dbReference>
<dbReference type="PANTHER" id="PTHR43105:SF13">
    <property type="entry name" value="NADH-UBIQUINONE OXIDOREDUCTASE 75 KDA SUBUNIT, MITOCHONDRIAL"/>
    <property type="match status" value="1"/>
</dbReference>
<dbReference type="EC" id="7.1.1.-" evidence="10"/>
<comment type="cofactor">
    <cofactor evidence="1 10">
        <name>[4Fe-4S] cluster</name>
        <dbReference type="ChEBI" id="CHEBI:49883"/>
    </cofactor>
</comment>
<dbReference type="FunFam" id="3.30.200.210:FF:000002">
    <property type="entry name" value="NADH-ubiquinone oxidoreductase 75 kDa subunit"/>
    <property type="match status" value="1"/>
</dbReference>
<dbReference type="CDD" id="cd02773">
    <property type="entry name" value="MopB_Res-Cmplx1_Nad11"/>
    <property type="match status" value="1"/>
</dbReference>
<dbReference type="CDD" id="cd00207">
    <property type="entry name" value="fer2"/>
    <property type="match status" value="1"/>
</dbReference>
<dbReference type="PANTHER" id="PTHR43105">
    <property type="entry name" value="RESPIRATORY NITRATE REDUCTASE"/>
    <property type="match status" value="1"/>
</dbReference>
<dbReference type="InterPro" id="IPR006963">
    <property type="entry name" value="Mopterin_OxRdtase_4Fe-4S_dom"/>
</dbReference>
<dbReference type="SMART" id="SM00929">
    <property type="entry name" value="NADH-G_4Fe-4S_3"/>
    <property type="match status" value="1"/>
</dbReference>
<dbReference type="PROSITE" id="PS51669">
    <property type="entry name" value="4FE4S_MOW_BIS_MGD"/>
    <property type="match status" value="1"/>
</dbReference>
<dbReference type="Proteomes" id="UP001161580">
    <property type="component" value="Unassembled WGS sequence"/>
</dbReference>
<organism evidence="14 15">
    <name type="scientific">Ferirhizobium litorale</name>
    <dbReference type="NCBI Taxonomy" id="2927786"/>
    <lineage>
        <taxon>Bacteria</taxon>
        <taxon>Pseudomonadati</taxon>
        <taxon>Pseudomonadota</taxon>
        <taxon>Alphaproteobacteria</taxon>
        <taxon>Hyphomicrobiales</taxon>
        <taxon>Rhizobiaceae</taxon>
        <taxon>Ferirhizobium</taxon>
    </lineage>
</organism>
<evidence type="ECO:0000259" key="11">
    <source>
        <dbReference type="PROSITE" id="PS51085"/>
    </source>
</evidence>
<protein>
    <recommendedName>
        <fullName evidence="10">NADH-quinone oxidoreductase</fullName>
        <ecNumber evidence="10">7.1.1.-</ecNumber>
    </recommendedName>
</protein>
<dbReference type="GO" id="GO:0008137">
    <property type="term" value="F:NADH dehydrogenase (ubiquinone) activity"/>
    <property type="evidence" value="ECO:0007669"/>
    <property type="project" value="UniProtKB-UniRule"/>
</dbReference>
<comment type="function">
    <text evidence="10">NDH-1 shuttles electrons from NADH, via FMN and iron-sulfur (Fe-S) centers, to quinones in the respiratory chain. Couples the redox reaction to proton translocation (for every two electrons transferred, four hydrogen ions are translocated across the cytoplasmic membrane), and thus conserves the redox energy in a proton gradient.</text>
</comment>
<dbReference type="GO" id="GO:0048038">
    <property type="term" value="F:quinone binding"/>
    <property type="evidence" value="ECO:0007669"/>
    <property type="project" value="UniProtKB-UniRule"/>
</dbReference>
<reference evidence="14" key="1">
    <citation type="submission" date="2022-03" db="EMBL/GenBank/DDBJ databases">
        <title>Fererhizobium litorale gen. nov., sp. nov., isolated from sandy sediments of the Sea of Japan seashore.</title>
        <authorList>
            <person name="Romanenko L."/>
            <person name="Kurilenko V."/>
            <person name="Otstavnykh N."/>
            <person name="Svetashev V."/>
            <person name="Tekutyeva L."/>
            <person name="Isaeva M."/>
            <person name="Mikhailov V."/>
        </authorList>
    </citation>
    <scope>NUCLEOTIDE SEQUENCE</scope>
    <source>
        <strain evidence="14">KMM 9576</strain>
    </source>
</reference>
<comment type="similarity">
    <text evidence="2 10">Belongs to the complex I 75 kDa subunit family.</text>
</comment>
<keyword evidence="10" id="KW-0874">Quinone</keyword>
<dbReference type="SUPFAM" id="SSF54862">
    <property type="entry name" value="4Fe-4S ferredoxins"/>
    <property type="match status" value="1"/>
</dbReference>
<dbReference type="RefSeq" id="WP_311788697.1">
    <property type="nucleotide sequence ID" value="NZ_JALDYY010000018.1"/>
</dbReference>
<dbReference type="PROSITE" id="PS00642">
    <property type="entry name" value="COMPLEX1_75K_2"/>
    <property type="match status" value="1"/>
</dbReference>
<evidence type="ECO:0000256" key="9">
    <source>
        <dbReference type="ARBA" id="ARBA00047712"/>
    </source>
</evidence>
<keyword evidence="10" id="KW-0001">2Fe-2S</keyword>
<feature type="domain" description="4Fe-4S His(Cys)3-ligated-type" evidence="13">
    <location>
        <begin position="87"/>
        <end position="126"/>
    </location>
</feature>
<evidence type="ECO:0000256" key="6">
    <source>
        <dbReference type="ARBA" id="ARBA00023004"/>
    </source>
</evidence>
<dbReference type="GO" id="GO:0051537">
    <property type="term" value="F:2 iron, 2 sulfur cluster binding"/>
    <property type="evidence" value="ECO:0007669"/>
    <property type="project" value="UniProtKB-UniRule"/>
</dbReference>
<dbReference type="GO" id="GO:0051539">
    <property type="term" value="F:4 iron, 4 sulfur cluster binding"/>
    <property type="evidence" value="ECO:0007669"/>
    <property type="project" value="UniProtKB-KW"/>
</dbReference>
<evidence type="ECO:0000256" key="2">
    <source>
        <dbReference type="ARBA" id="ARBA00005404"/>
    </source>
</evidence>
<dbReference type="Pfam" id="PF22117">
    <property type="entry name" value="Fer4_Nqo3"/>
    <property type="match status" value="1"/>
</dbReference>
<dbReference type="FunFam" id="3.10.20.740:FF:000001">
    <property type="entry name" value="NADH-quinone oxidoreductase subunit G"/>
    <property type="match status" value="1"/>
</dbReference>
<dbReference type="SUPFAM" id="SSF54292">
    <property type="entry name" value="2Fe-2S ferredoxin-like"/>
    <property type="match status" value="1"/>
</dbReference>
<dbReference type="Gene3D" id="3.30.200.210">
    <property type="match status" value="1"/>
</dbReference>
<evidence type="ECO:0000256" key="5">
    <source>
        <dbReference type="ARBA" id="ARBA00022967"/>
    </source>
</evidence>
<dbReference type="PROSITE" id="PS51085">
    <property type="entry name" value="2FE2S_FER_2"/>
    <property type="match status" value="1"/>
</dbReference>
<evidence type="ECO:0000256" key="4">
    <source>
        <dbReference type="ARBA" id="ARBA00022723"/>
    </source>
</evidence>
<accession>A0AAE3QJK6</accession>
<dbReference type="Pfam" id="PF09326">
    <property type="entry name" value="NADH_dhqG_C"/>
    <property type="match status" value="1"/>
</dbReference>
<dbReference type="InterPro" id="IPR036010">
    <property type="entry name" value="2Fe-2S_ferredoxin-like_sf"/>
</dbReference>
<keyword evidence="8 10" id="KW-0520">NAD</keyword>
<dbReference type="InterPro" id="IPR054351">
    <property type="entry name" value="NADH_UbQ_OxRdtase_ferredoxin"/>
</dbReference>
<dbReference type="InterPro" id="IPR019574">
    <property type="entry name" value="NADH_UbQ_OxRdtase_Gsu_4Fe4S-bd"/>
</dbReference>
<proteinExistence type="inferred from homology"/>
<keyword evidence="6 10" id="KW-0408">Iron</keyword>
<comment type="cofactor">
    <cofactor evidence="10">
        <name>[2Fe-2S] cluster</name>
        <dbReference type="ChEBI" id="CHEBI:190135"/>
    </cofactor>
    <text evidence="10">Binds 1 [2Fe-2S] cluster per subunit.</text>
</comment>
<evidence type="ECO:0000256" key="8">
    <source>
        <dbReference type="ARBA" id="ARBA00023027"/>
    </source>
</evidence>
<gene>
    <name evidence="14" type="primary">nuoG</name>
    <name evidence="14" type="ORF">MRS75_21920</name>
</gene>
<dbReference type="GO" id="GO:0046872">
    <property type="term" value="F:metal ion binding"/>
    <property type="evidence" value="ECO:0007669"/>
    <property type="project" value="UniProtKB-UniRule"/>
</dbReference>
<dbReference type="InterPro" id="IPR006656">
    <property type="entry name" value="Mopterin_OxRdtase"/>
</dbReference>
<dbReference type="PROSITE" id="PS00643">
    <property type="entry name" value="COMPLEX1_75K_3"/>
    <property type="match status" value="1"/>
</dbReference>
<evidence type="ECO:0000256" key="1">
    <source>
        <dbReference type="ARBA" id="ARBA00001966"/>
    </source>
</evidence>
<evidence type="ECO:0000256" key="10">
    <source>
        <dbReference type="RuleBase" id="RU003525"/>
    </source>
</evidence>
<sequence length="693" mass="74634">MAKLKVDGKEIEVPDHFTLLQACEEAGAEVPRFCFHERLSVAGNCRMCLIEVKGGPPKPAASCAMGVRDVRGGPNGELPEVFTNTPMVKKAREGVMEFLLINHPLDCPICDQGGECDLQDQAMAFGIDSSRYQEDKRAVEDKYIGPLVSTVMNRCIHCTRCVRFTTEVAGIAELGLIGRGEDAEITTYLEQAMTSEMQGNVVDLCPVGALTSKPFAFTARPWELNKTESIDVMDALGSAIRVDTRGREVMRILPRVNEAINEEWISDKTRFIWDGLKTQRLDRPYVRRDGRLQPASWGEAFAAIKSAVGATSGKKIGAIAGDLASVEEMFALSELVKSLGSENLDCRQDGTALDPALGRATYLFNPTIEGIESADALLIIGANPRIEAAVLNSRIRKRWRRGNFPIGVIGEEGELRYDYDYLGAGPDTLKELVDGTHSFTEKLKNAKNPLIIIGQGALARTDGAGVLASAAKLAVSVGAVTEEWNGFAVLHTAASRVGGLDLGFVPGAKGVNAQEMLASMDVLFLLGADELDFSKKAAKFTVYIGSHGDSGAHNADVILPGATYTEKSGIWVNTEGRVQMGARAGFAPGEAREDWAILRALSDVLGKKLPFDSLAALRSRLYQSHPHFAVTDEVGNVDAGEIAALAKKASKMNKSGFASTVKDFYLTNPIARASAVMAECSALARNNFKVAAE</sequence>
<evidence type="ECO:0000313" key="15">
    <source>
        <dbReference type="Proteomes" id="UP001161580"/>
    </source>
</evidence>
<dbReference type="InterPro" id="IPR001041">
    <property type="entry name" value="2Fe-2S_ferredoxin-type"/>
</dbReference>
<evidence type="ECO:0000313" key="14">
    <source>
        <dbReference type="EMBL" id="MDI7924725.1"/>
    </source>
</evidence>
<dbReference type="NCBIfam" id="TIGR01973">
    <property type="entry name" value="NuoG"/>
    <property type="match status" value="1"/>
</dbReference>
<dbReference type="InterPro" id="IPR050123">
    <property type="entry name" value="Prok_molybdopt-oxidoreductase"/>
</dbReference>
<dbReference type="Gene3D" id="3.40.50.740">
    <property type="match status" value="1"/>
</dbReference>
<dbReference type="FunFam" id="3.30.70.20:FF:000002">
    <property type="entry name" value="NADH-ubiquinone oxidoreductase 75 kDa subunit"/>
    <property type="match status" value="1"/>
</dbReference>
<dbReference type="GO" id="GO:0042773">
    <property type="term" value="P:ATP synthesis coupled electron transport"/>
    <property type="evidence" value="ECO:0007669"/>
    <property type="project" value="InterPro"/>
</dbReference>
<dbReference type="Gene3D" id="3.30.70.20">
    <property type="match status" value="1"/>
</dbReference>
<keyword evidence="15" id="KW-1185">Reference proteome</keyword>
<dbReference type="GO" id="GO:0016651">
    <property type="term" value="F:oxidoreductase activity, acting on NAD(P)H"/>
    <property type="evidence" value="ECO:0007669"/>
    <property type="project" value="InterPro"/>
</dbReference>
<evidence type="ECO:0000256" key="3">
    <source>
        <dbReference type="ARBA" id="ARBA00022485"/>
    </source>
</evidence>
<keyword evidence="7 10" id="KW-0411">Iron-sulfur</keyword>
<evidence type="ECO:0000259" key="12">
    <source>
        <dbReference type="PROSITE" id="PS51669"/>
    </source>
</evidence>
<dbReference type="SUPFAM" id="SSF53706">
    <property type="entry name" value="Formate dehydrogenase/DMSO reductase, domains 1-3"/>
    <property type="match status" value="1"/>
</dbReference>
<keyword evidence="5 10" id="KW-1278">Translocase</keyword>
<dbReference type="InterPro" id="IPR000283">
    <property type="entry name" value="NADH_UbQ_OxRdtase_75kDa_su_CS"/>
</dbReference>
<evidence type="ECO:0000259" key="13">
    <source>
        <dbReference type="PROSITE" id="PS51839"/>
    </source>
</evidence>
<keyword evidence="4 10" id="KW-0479">Metal-binding</keyword>
<dbReference type="Pfam" id="PF13510">
    <property type="entry name" value="Fer2_4"/>
    <property type="match status" value="1"/>
</dbReference>
<dbReference type="AlphaFoldDB" id="A0AAE3QJK6"/>
<dbReference type="Pfam" id="PF22151">
    <property type="entry name" value="Fer4_NDSU1"/>
    <property type="match status" value="1"/>
</dbReference>
<name>A0AAE3QJK6_9HYPH</name>
<comment type="catalytic activity">
    <reaction evidence="9 10">
        <text>a quinone + NADH + 5 H(+)(in) = a quinol + NAD(+) + 4 H(+)(out)</text>
        <dbReference type="Rhea" id="RHEA:57888"/>
        <dbReference type="ChEBI" id="CHEBI:15378"/>
        <dbReference type="ChEBI" id="CHEBI:24646"/>
        <dbReference type="ChEBI" id="CHEBI:57540"/>
        <dbReference type="ChEBI" id="CHEBI:57945"/>
        <dbReference type="ChEBI" id="CHEBI:132124"/>
    </reaction>
</comment>
<dbReference type="InterPro" id="IPR010228">
    <property type="entry name" value="NADH_UbQ_OxRdtase_Gsu"/>
</dbReference>
<dbReference type="Pfam" id="PF00384">
    <property type="entry name" value="Molybdopterin"/>
    <property type="match status" value="1"/>
</dbReference>
<dbReference type="PROSITE" id="PS51839">
    <property type="entry name" value="4FE4S_HC3"/>
    <property type="match status" value="1"/>
</dbReference>
<dbReference type="Pfam" id="PF10588">
    <property type="entry name" value="NADH-G_4Fe-4S_3"/>
    <property type="match status" value="1"/>
</dbReference>
<comment type="caution">
    <text evidence="14">The sequence shown here is derived from an EMBL/GenBank/DDBJ whole genome shotgun (WGS) entry which is preliminary data.</text>
</comment>
<evidence type="ECO:0000256" key="7">
    <source>
        <dbReference type="ARBA" id="ARBA00023014"/>
    </source>
</evidence>
<keyword evidence="3 10" id="KW-0004">4Fe-4S</keyword>